<dbReference type="PROSITE" id="PS51935">
    <property type="entry name" value="NLPC_P60"/>
    <property type="match status" value="1"/>
</dbReference>
<evidence type="ECO:0000313" key="10">
    <source>
        <dbReference type="Proteomes" id="UP000198806"/>
    </source>
</evidence>
<keyword evidence="3 9" id="KW-0378">Hydrolase</keyword>
<name>A0A1I5HKA1_9FIRM</name>
<dbReference type="RefSeq" id="WP_170848035.1">
    <property type="nucleotide sequence ID" value="NZ_BAABFM010000011.1"/>
</dbReference>
<dbReference type="PANTHER" id="PTHR47053">
    <property type="entry name" value="MUREIN DD-ENDOPEPTIDASE MEPH-RELATED"/>
    <property type="match status" value="1"/>
</dbReference>
<reference evidence="9 10" key="1">
    <citation type="submission" date="2016-10" db="EMBL/GenBank/DDBJ databases">
        <authorList>
            <person name="de Groot N.N."/>
        </authorList>
    </citation>
    <scope>NUCLEOTIDE SEQUENCE [LARGE SCALE GENOMIC DNA]</scope>
    <source>
        <strain evidence="9 10">DSM 1283</strain>
    </source>
</reference>
<gene>
    <name evidence="9" type="ORF">SAMN04489757_13042</name>
</gene>
<keyword evidence="6" id="KW-0732">Signal</keyword>
<dbReference type="InterPro" id="IPR000064">
    <property type="entry name" value="NLP_P60_dom"/>
</dbReference>
<accession>A0A1I5HKA1</accession>
<dbReference type="Gene3D" id="3.90.1720.10">
    <property type="entry name" value="endopeptidase domain like (from Nostoc punctiforme)"/>
    <property type="match status" value="1"/>
</dbReference>
<feature type="domain" description="NlpC/P60" evidence="8">
    <location>
        <begin position="314"/>
        <end position="434"/>
    </location>
</feature>
<dbReference type="InterPro" id="IPR003646">
    <property type="entry name" value="SH3-like_bac-type"/>
</dbReference>
<comment type="similarity">
    <text evidence="1">Belongs to the peptidase C40 family.</text>
</comment>
<dbReference type="Proteomes" id="UP000198806">
    <property type="component" value="Unassembled WGS sequence"/>
</dbReference>
<feature type="domain" description="SH3b" evidence="7">
    <location>
        <begin position="84"/>
        <end position="147"/>
    </location>
</feature>
<dbReference type="Pfam" id="PF00877">
    <property type="entry name" value="NLPC_P60"/>
    <property type="match status" value="1"/>
</dbReference>
<dbReference type="EMBL" id="FOWD01000030">
    <property type="protein sequence ID" value="SFO48366.1"/>
    <property type="molecule type" value="Genomic_DNA"/>
</dbReference>
<feature type="compositionally biased region" description="Low complexity" evidence="5">
    <location>
        <begin position="274"/>
        <end position="298"/>
    </location>
</feature>
<dbReference type="GO" id="GO:0008234">
    <property type="term" value="F:cysteine-type peptidase activity"/>
    <property type="evidence" value="ECO:0007669"/>
    <property type="project" value="UniProtKB-KW"/>
</dbReference>
<dbReference type="SMART" id="SM00287">
    <property type="entry name" value="SH3b"/>
    <property type="match status" value="2"/>
</dbReference>
<feature type="signal peptide" evidence="6">
    <location>
        <begin position="1"/>
        <end position="28"/>
    </location>
</feature>
<keyword evidence="2" id="KW-0645">Protease</keyword>
<evidence type="ECO:0000256" key="6">
    <source>
        <dbReference type="SAM" id="SignalP"/>
    </source>
</evidence>
<dbReference type="PROSITE" id="PS51781">
    <property type="entry name" value="SH3B"/>
    <property type="match status" value="2"/>
</dbReference>
<proteinExistence type="inferred from homology"/>
<feature type="compositionally biased region" description="Polar residues" evidence="5">
    <location>
        <begin position="308"/>
        <end position="318"/>
    </location>
</feature>
<evidence type="ECO:0000313" key="9">
    <source>
        <dbReference type="EMBL" id="SFO48366.1"/>
    </source>
</evidence>
<feature type="domain" description="SH3b" evidence="7">
    <location>
        <begin position="158"/>
        <end position="220"/>
    </location>
</feature>
<sequence length="434" mass="47604">MINGTVVKVSLFAAGAFLSLGTTVTAKASTITSDKPIAGITQKIDEYYDVVPEDQVGEAEAVLETISSKENPKEKMTEVVSPYANLGISVANDYVNIRTEPNTESEIVGKLYRGCATDILETEGEWVKIHSGKVDGYIKAEYLAIGEEAESLIEEFATKYATVNTETLFVREGQGTDTKIINMVPLGESYYIIKEYEEWAEIMIDDVETGFVSKELINIDVKFDYAISIEEEQAKLAAEEAAKQAEIERLEALAREQEAERAEAAARKAEAQRQAEAVQKAANSNTTNTTNTSNTSNTPKEPAKETQKPSSSGSGNGQQIADYGVKFVGNPYVYGGESLTNGADCSGFVRAIYSHFGKSIRRTSGEQSQSAGYVVDISERQPGDLIFYRNSSGNVNHVAIYIGNDRIVHASNQRDGIKISNYKYRTPYIVRRVF</sequence>
<dbReference type="STRING" id="1527.SAMN04489757_13042"/>
<organism evidence="9 10">
    <name type="scientific">Anaerocolumna aminovalerica</name>
    <dbReference type="NCBI Taxonomy" id="1527"/>
    <lineage>
        <taxon>Bacteria</taxon>
        <taxon>Bacillati</taxon>
        <taxon>Bacillota</taxon>
        <taxon>Clostridia</taxon>
        <taxon>Lachnospirales</taxon>
        <taxon>Lachnospiraceae</taxon>
        <taxon>Anaerocolumna</taxon>
    </lineage>
</organism>
<evidence type="ECO:0000256" key="5">
    <source>
        <dbReference type="SAM" id="MobiDB-lite"/>
    </source>
</evidence>
<evidence type="ECO:0000256" key="4">
    <source>
        <dbReference type="ARBA" id="ARBA00022807"/>
    </source>
</evidence>
<keyword evidence="10" id="KW-1185">Reference proteome</keyword>
<feature type="chain" id="PRO_5011745221" evidence="6">
    <location>
        <begin position="29"/>
        <end position="434"/>
    </location>
</feature>
<evidence type="ECO:0000259" key="8">
    <source>
        <dbReference type="PROSITE" id="PS51935"/>
    </source>
</evidence>
<dbReference type="SUPFAM" id="SSF54001">
    <property type="entry name" value="Cysteine proteinases"/>
    <property type="match status" value="1"/>
</dbReference>
<protein>
    <submittedName>
        <fullName evidence="9">Cell wall-associated hydrolase, NlpC family</fullName>
    </submittedName>
</protein>
<evidence type="ECO:0000256" key="2">
    <source>
        <dbReference type="ARBA" id="ARBA00022670"/>
    </source>
</evidence>
<dbReference type="GO" id="GO:0006508">
    <property type="term" value="P:proteolysis"/>
    <property type="evidence" value="ECO:0007669"/>
    <property type="project" value="UniProtKB-KW"/>
</dbReference>
<dbReference type="InterPro" id="IPR051202">
    <property type="entry name" value="Peptidase_C40"/>
</dbReference>
<dbReference type="Pfam" id="PF08239">
    <property type="entry name" value="SH3_3"/>
    <property type="match status" value="1"/>
</dbReference>
<evidence type="ECO:0000259" key="7">
    <source>
        <dbReference type="PROSITE" id="PS51781"/>
    </source>
</evidence>
<dbReference type="InterPro" id="IPR038765">
    <property type="entry name" value="Papain-like_cys_pep_sf"/>
</dbReference>
<dbReference type="PANTHER" id="PTHR47053:SF1">
    <property type="entry name" value="MUREIN DD-ENDOPEPTIDASE MEPH-RELATED"/>
    <property type="match status" value="1"/>
</dbReference>
<dbReference type="AlphaFoldDB" id="A0A1I5HKA1"/>
<feature type="compositionally biased region" description="Basic and acidic residues" evidence="5">
    <location>
        <begin position="261"/>
        <end position="273"/>
    </location>
</feature>
<evidence type="ECO:0000256" key="3">
    <source>
        <dbReference type="ARBA" id="ARBA00022801"/>
    </source>
</evidence>
<evidence type="ECO:0000256" key="1">
    <source>
        <dbReference type="ARBA" id="ARBA00007074"/>
    </source>
</evidence>
<keyword evidence="4" id="KW-0788">Thiol protease</keyword>
<feature type="region of interest" description="Disordered" evidence="5">
    <location>
        <begin position="261"/>
        <end position="318"/>
    </location>
</feature>
<dbReference type="Gene3D" id="2.30.30.40">
    <property type="entry name" value="SH3 Domains"/>
    <property type="match status" value="2"/>
</dbReference>